<sequence>MNTPEISSPGIINCSVKNTKGEVIMNYLSSKGIYISTGSACSVKKGASRVIKELKIPKEYNEGAIRVSLSRYTTKDEIDTFIREYKNIINIMTR</sequence>
<evidence type="ECO:0000259" key="3">
    <source>
        <dbReference type="Pfam" id="PF00266"/>
    </source>
</evidence>
<dbReference type="Gene3D" id="3.90.1150.10">
    <property type="entry name" value="Aspartate Aminotransferase, domain 1"/>
    <property type="match status" value="1"/>
</dbReference>
<dbReference type="InterPro" id="IPR000192">
    <property type="entry name" value="Aminotrans_V_dom"/>
</dbReference>
<name>A0ABT7HHW9_9FUSO</name>
<evidence type="ECO:0000313" key="4">
    <source>
        <dbReference type="EMBL" id="MDK9580094.1"/>
    </source>
</evidence>
<reference evidence="4 5" key="1">
    <citation type="submission" date="2023-06" db="EMBL/GenBank/DDBJ databases">
        <title>Antibody response to the Sneathia vaginalis cytopathogenic toxin A during pregnancy.</title>
        <authorList>
            <person name="Mccoy Z.T."/>
            <person name="Serrano M.G."/>
            <person name="Spaine K."/>
            <person name="Edwards D.J."/>
            <person name="Buck G.A."/>
            <person name="Jefferson K."/>
        </authorList>
    </citation>
    <scope>NUCLEOTIDE SEQUENCE [LARGE SCALE GENOMIC DNA]</scope>
    <source>
        <strain evidence="4 5">CCUG 42621</strain>
    </source>
</reference>
<dbReference type="EMBL" id="JASSPP010000001">
    <property type="protein sequence ID" value="MDK9580094.1"/>
    <property type="molecule type" value="Genomic_DNA"/>
</dbReference>
<comment type="caution">
    <text evidence="4">The sequence shown here is derived from an EMBL/GenBank/DDBJ whole genome shotgun (WGS) entry which is preliminary data.</text>
</comment>
<organism evidence="4 5">
    <name type="scientific">Sneathia sanguinegens</name>
    <dbReference type="NCBI Taxonomy" id="40543"/>
    <lineage>
        <taxon>Bacteria</taxon>
        <taxon>Fusobacteriati</taxon>
        <taxon>Fusobacteriota</taxon>
        <taxon>Fusobacteriia</taxon>
        <taxon>Fusobacteriales</taxon>
        <taxon>Leptotrichiaceae</taxon>
        <taxon>Sneathia</taxon>
    </lineage>
</organism>
<dbReference type="Pfam" id="PF00266">
    <property type="entry name" value="Aminotran_5"/>
    <property type="match status" value="1"/>
</dbReference>
<dbReference type="PANTHER" id="PTHR11601:SF34">
    <property type="entry name" value="CYSTEINE DESULFURASE"/>
    <property type="match status" value="1"/>
</dbReference>
<protein>
    <submittedName>
        <fullName evidence="4">Aminotransferase class V-fold PLP-dependent enzyme</fullName>
    </submittedName>
</protein>
<dbReference type="Proteomes" id="UP001225134">
    <property type="component" value="Unassembled WGS sequence"/>
</dbReference>
<accession>A0ABT7HHW9</accession>
<gene>
    <name evidence="4" type="ORF">QQA45_00920</name>
</gene>
<dbReference type="PANTHER" id="PTHR11601">
    <property type="entry name" value="CYSTEINE DESULFURYLASE FAMILY MEMBER"/>
    <property type="match status" value="1"/>
</dbReference>
<evidence type="ECO:0000313" key="5">
    <source>
        <dbReference type="Proteomes" id="UP001225134"/>
    </source>
</evidence>
<keyword evidence="5" id="KW-1185">Reference proteome</keyword>
<evidence type="ECO:0000256" key="1">
    <source>
        <dbReference type="ARBA" id="ARBA00001933"/>
    </source>
</evidence>
<keyword evidence="4" id="KW-0808">Transferase</keyword>
<dbReference type="GO" id="GO:0008483">
    <property type="term" value="F:transaminase activity"/>
    <property type="evidence" value="ECO:0007669"/>
    <property type="project" value="UniProtKB-KW"/>
</dbReference>
<dbReference type="InterPro" id="IPR015422">
    <property type="entry name" value="PyrdxlP-dep_Trfase_small"/>
</dbReference>
<dbReference type="InterPro" id="IPR015424">
    <property type="entry name" value="PyrdxlP-dep_Trfase"/>
</dbReference>
<comment type="catalytic activity">
    <reaction evidence="2">
        <text>(sulfur carrier)-H + L-cysteine = (sulfur carrier)-SH + L-alanine</text>
        <dbReference type="Rhea" id="RHEA:43892"/>
        <dbReference type="Rhea" id="RHEA-COMP:14737"/>
        <dbReference type="Rhea" id="RHEA-COMP:14739"/>
        <dbReference type="ChEBI" id="CHEBI:29917"/>
        <dbReference type="ChEBI" id="CHEBI:35235"/>
        <dbReference type="ChEBI" id="CHEBI:57972"/>
        <dbReference type="ChEBI" id="CHEBI:64428"/>
        <dbReference type="EC" id="2.8.1.7"/>
    </reaction>
</comment>
<dbReference type="SUPFAM" id="SSF53383">
    <property type="entry name" value="PLP-dependent transferases"/>
    <property type="match status" value="1"/>
</dbReference>
<evidence type="ECO:0000256" key="2">
    <source>
        <dbReference type="ARBA" id="ARBA00050776"/>
    </source>
</evidence>
<keyword evidence="4" id="KW-0032">Aminotransferase</keyword>
<comment type="cofactor">
    <cofactor evidence="1">
        <name>pyridoxal 5'-phosphate</name>
        <dbReference type="ChEBI" id="CHEBI:597326"/>
    </cofactor>
</comment>
<feature type="domain" description="Aminotransferase class V" evidence="3">
    <location>
        <begin position="7"/>
        <end position="81"/>
    </location>
</feature>
<proteinExistence type="predicted"/>